<feature type="signal peptide" evidence="4">
    <location>
        <begin position="1"/>
        <end position="27"/>
    </location>
</feature>
<dbReference type="PANTHER" id="PTHR30570:SF1">
    <property type="entry name" value="PHOSPHATE-BINDING PROTEIN PSTS"/>
    <property type="match status" value="1"/>
</dbReference>
<evidence type="ECO:0000259" key="5">
    <source>
        <dbReference type="Pfam" id="PF12849"/>
    </source>
</evidence>
<dbReference type="RefSeq" id="WP_163698749.1">
    <property type="nucleotide sequence ID" value="NZ_QXHD01000004.1"/>
</dbReference>
<dbReference type="CDD" id="cd13654">
    <property type="entry name" value="PBP2_phosphate_like_2"/>
    <property type="match status" value="1"/>
</dbReference>
<dbReference type="PANTHER" id="PTHR30570">
    <property type="entry name" value="PERIPLASMIC PHOSPHATE BINDING COMPONENT OF PHOSPHATE ABC TRANSPORTER"/>
    <property type="match status" value="1"/>
</dbReference>
<keyword evidence="2 4" id="KW-0813">Transport</keyword>
<sequence>MEFKARKMRYAYSATLLALLTSLAACGGGTTTDTADAPADGGTEVAAAGGVSGDVLIDGSSTVFPIAEAMSEEFSIANPDVNVTVGISGSGGGFKKFCAGETDISNASRPIKDEEVAACEEAGIEFIEVPVAFDGLTIVTNQANDWAQCLTTEQLNTMWSPDSEGQVANWNQVDPSFPDQELGLYGPGTDSGTFDYFTDEVNGEEGASRGDYTASEDDNVIVQGVTGDEGALGYFGYAYFEENSDSLKAVEIQNDAGECVAPSTETIADGSYNPMSRPLFFYVKKEAYDTKEQVKAFVDFMLEPKNGELIGDAGYVALPDEILANAKARVDEAKLGSDPTNL</sequence>
<dbReference type="InterPro" id="IPR011862">
    <property type="entry name" value="Phos-bd"/>
</dbReference>
<reference evidence="6 7" key="1">
    <citation type="journal article" date="2020" name="Microb. Ecol.">
        <title>Ecogenomics of the Marine Benthic Filamentous Cyanobacterium Adonisia.</title>
        <authorList>
            <person name="Walter J.M."/>
            <person name="Coutinho F.H."/>
            <person name="Leomil L."/>
            <person name="Hargreaves P.I."/>
            <person name="Campeao M.E."/>
            <person name="Vieira V.V."/>
            <person name="Silva B.S."/>
            <person name="Fistarol G.O."/>
            <person name="Salomon P.S."/>
            <person name="Sawabe T."/>
            <person name="Mino S."/>
            <person name="Hosokawa M."/>
            <person name="Miyashita H."/>
            <person name="Maruyama F."/>
            <person name="van Verk M.C."/>
            <person name="Dutilh B.E."/>
            <person name="Thompson C.C."/>
            <person name="Thompson F.L."/>
        </authorList>
    </citation>
    <scope>NUCLEOTIDE SEQUENCE [LARGE SCALE GENOMIC DNA]</scope>
    <source>
        <strain evidence="6 7">CCMR0081</strain>
    </source>
</reference>
<dbReference type="InterPro" id="IPR024370">
    <property type="entry name" value="PBP_domain"/>
</dbReference>
<evidence type="ECO:0000256" key="2">
    <source>
        <dbReference type="ARBA" id="ARBA00022448"/>
    </source>
</evidence>
<dbReference type="NCBIfam" id="TIGR02136">
    <property type="entry name" value="ptsS_2"/>
    <property type="match status" value="1"/>
</dbReference>
<gene>
    <name evidence="6" type="ORF">DXZ20_13945</name>
</gene>
<dbReference type="Proteomes" id="UP000481033">
    <property type="component" value="Unassembled WGS sequence"/>
</dbReference>
<keyword evidence="7" id="KW-1185">Reference proteome</keyword>
<dbReference type="GO" id="GO:0042301">
    <property type="term" value="F:phosphate ion binding"/>
    <property type="evidence" value="ECO:0007669"/>
    <property type="project" value="UniProtKB-UniRule"/>
</dbReference>
<keyword evidence="3 4" id="KW-0732">Signal</keyword>
<accession>A0A6M0RM45</accession>
<feature type="domain" description="PBP" evidence="5">
    <location>
        <begin position="46"/>
        <end position="303"/>
    </location>
</feature>
<protein>
    <recommendedName>
        <fullName evidence="4">Phosphate-binding protein</fullName>
    </recommendedName>
</protein>
<dbReference type="SUPFAM" id="SSF53850">
    <property type="entry name" value="Periplasmic binding protein-like II"/>
    <property type="match status" value="1"/>
</dbReference>
<evidence type="ECO:0000256" key="4">
    <source>
        <dbReference type="RuleBase" id="RU367119"/>
    </source>
</evidence>
<dbReference type="AlphaFoldDB" id="A0A6M0RM45"/>
<dbReference type="Pfam" id="PF12849">
    <property type="entry name" value="PBP_like_2"/>
    <property type="match status" value="1"/>
</dbReference>
<dbReference type="GO" id="GO:0006817">
    <property type="term" value="P:phosphate ion transport"/>
    <property type="evidence" value="ECO:0007669"/>
    <property type="project" value="UniProtKB-UniRule"/>
</dbReference>
<dbReference type="PROSITE" id="PS51257">
    <property type="entry name" value="PROKAR_LIPOPROTEIN"/>
    <property type="match status" value="1"/>
</dbReference>
<keyword evidence="4" id="KW-0592">Phosphate transport</keyword>
<proteinExistence type="inferred from homology"/>
<evidence type="ECO:0000313" key="6">
    <source>
        <dbReference type="EMBL" id="NEZ56761.1"/>
    </source>
</evidence>
<evidence type="ECO:0000313" key="7">
    <source>
        <dbReference type="Proteomes" id="UP000481033"/>
    </source>
</evidence>
<evidence type="ECO:0000256" key="3">
    <source>
        <dbReference type="ARBA" id="ARBA00022729"/>
    </source>
</evidence>
<dbReference type="FunFam" id="3.40.190.10:FF:000055">
    <property type="entry name" value="Phosphate ABC transporter, phosphate-binding protein"/>
    <property type="match status" value="1"/>
</dbReference>
<evidence type="ECO:0000256" key="1">
    <source>
        <dbReference type="ARBA" id="ARBA00008725"/>
    </source>
</evidence>
<comment type="caution">
    <text evidence="6">The sequence shown here is derived from an EMBL/GenBank/DDBJ whole genome shotgun (WGS) entry which is preliminary data.</text>
</comment>
<dbReference type="InterPro" id="IPR050811">
    <property type="entry name" value="Phosphate_ABC_transporter"/>
</dbReference>
<name>A0A6M0RM45_9CYAN</name>
<dbReference type="EMBL" id="QXHD01000004">
    <property type="protein sequence ID" value="NEZ56761.1"/>
    <property type="molecule type" value="Genomic_DNA"/>
</dbReference>
<comment type="function">
    <text evidence="4">Involved in the system for phosphate transport across the cytoplasmic membrane.</text>
</comment>
<organism evidence="6 7">
    <name type="scientific">Adonisia turfae CCMR0081</name>
    <dbReference type="NCBI Taxonomy" id="2292702"/>
    <lineage>
        <taxon>Bacteria</taxon>
        <taxon>Bacillati</taxon>
        <taxon>Cyanobacteriota</taxon>
        <taxon>Adonisia</taxon>
        <taxon>Adonisia turfae</taxon>
    </lineage>
</organism>
<comment type="similarity">
    <text evidence="1 4">Belongs to the PstS family.</text>
</comment>
<feature type="chain" id="PRO_5027155386" description="Phosphate-binding protein" evidence="4">
    <location>
        <begin position="28"/>
        <end position="342"/>
    </location>
</feature>
<dbReference type="Gene3D" id="3.40.190.10">
    <property type="entry name" value="Periplasmic binding protein-like II"/>
    <property type="match status" value="2"/>
</dbReference>